<dbReference type="GO" id="GO:0010605">
    <property type="term" value="P:negative regulation of macromolecule metabolic process"/>
    <property type="evidence" value="ECO:0007669"/>
    <property type="project" value="UniProtKB-ARBA"/>
</dbReference>
<feature type="compositionally biased region" description="Acidic residues" evidence="7">
    <location>
        <begin position="519"/>
        <end position="532"/>
    </location>
</feature>
<dbReference type="GO" id="GO:0031499">
    <property type="term" value="C:TRAMP complex"/>
    <property type="evidence" value="ECO:0007669"/>
    <property type="project" value="TreeGrafter"/>
</dbReference>
<accession>A0A261Y5P6</accession>
<dbReference type="EC" id="2.7.7.19" evidence="3"/>
<feature type="region of interest" description="Disordered" evidence="7">
    <location>
        <begin position="330"/>
        <end position="349"/>
    </location>
</feature>
<organism evidence="10 11">
    <name type="scientific">Bifiguratus adelaidae</name>
    <dbReference type="NCBI Taxonomy" id="1938954"/>
    <lineage>
        <taxon>Eukaryota</taxon>
        <taxon>Fungi</taxon>
        <taxon>Fungi incertae sedis</taxon>
        <taxon>Mucoromycota</taxon>
        <taxon>Mucoromycotina</taxon>
        <taxon>Endogonomycetes</taxon>
        <taxon>Endogonales</taxon>
        <taxon>Endogonales incertae sedis</taxon>
        <taxon>Bifiguratus</taxon>
    </lineage>
</organism>
<feature type="compositionally biased region" description="Basic residues" evidence="7">
    <location>
        <begin position="556"/>
        <end position="570"/>
    </location>
</feature>
<keyword evidence="5" id="KW-0479">Metal-binding</keyword>
<dbReference type="AlphaFoldDB" id="A0A261Y5P6"/>
<feature type="region of interest" description="Disordered" evidence="7">
    <location>
        <begin position="19"/>
        <end position="57"/>
    </location>
</feature>
<feature type="compositionally biased region" description="Basic and acidic residues" evidence="7">
    <location>
        <begin position="506"/>
        <end position="518"/>
    </location>
</feature>
<comment type="similarity">
    <text evidence="2">Belongs to the DNA polymerase type-B-like family.</text>
</comment>
<sequence>MAEEFIGFEVSDDEQRLEVGKRKRLESEVAGGGDTADSRQPVKRQRSDYGHRSGNDQRRRQVFTSKLVYKRLLRDVPWCAGRNYRQYAASESLTAEIHDFVRYVGPTEEEHVMRQHVIQRIEGVVKSIWPNAELFVFGSYDTKLYLPTSDIDLVLICTELMTELPRRIIPRLSSALSKEGIAEDVKEIINARVPILKFTEKVTKYKVDVSFNMTSGLDTARITQQLCNGLPGLRELVLVIKWFLAERDMNEVFSGGLGSYAVLLIVASFLQLHPRIQEGSIDPRRNLGPLLVEFFELYGTAMSWEGVGIRVGTLAHPLDAGYYDKRETGRLQPGRASIPSIEDPGDADNDVSRGSFAMPFIKKAFFQGFEILRSAIIGRFREQTRGNIDEDDTTAMPKRSHTRFDGEGDKIESDDDDDDDDIADTILGQIISMPVSIQEDRHNVHEIHQAMTSKGVNLLATIPAEEQAQNKSNHERAFKRLQKIQEKEARMFEPGKARRQKQLNGGRDRNFDYDFHALEDDENSEVDEDDGDLNLANATGITEPDASSGSEAVGKSSKKKKKNKRSKSKT</sequence>
<dbReference type="OrthoDB" id="273917at2759"/>
<dbReference type="InterPro" id="IPR054708">
    <property type="entry name" value="MTPAP-like_central"/>
</dbReference>
<feature type="compositionally biased region" description="Basic and acidic residues" evidence="7">
    <location>
        <begin position="45"/>
        <end position="57"/>
    </location>
</feature>
<dbReference type="FunFam" id="3.30.460.10:FF:000006">
    <property type="entry name" value="non-canonical poly(A) RNA polymerase PAPD5"/>
    <property type="match status" value="1"/>
</dbReference>
<comment type="cofactor">
    <cofactor evidence="1">
        <name>Mn(2+)</name>
        <dbReference type="ChEBI" id="CHEBI:29035"/>
    </cofactor>
</comment>
<evidence type="ECO:0000256" key="5">
    <source>
        <dbReference type="ARBA" id="ARBA00022723"/>
    </source>
</evidence>
<dbReference type="EMBL" id="MVBO01000008">
    <property type="protein sequence ID" value="OZJ05945.1"/>
    <property type="molecule type" value="Genomic_DNA"/>
</dbReference>
<dbReference type="InterPro" id="IPR045862">
    <property type="entry name" value="Trf4-like"/>
</dbReference>
<evidence type="ECO:0000256" key="7">
    <source>
        <dbReference type="SAM" id="MobiDB-lite"/>
    </source>
</evidence>
<dbReference type="GO" id="GO:0031123">
    <property type="term" value="P:RNA 3'-end processing"/>
    <property type="evidence" value="ECO:0007669"/>
    <property type="project" value="TreeGrafter"/>
</dbReference>
<evidence type="ECO:0000313" key="10">
    <source>
        <dbReference type="EMBL" id="OZJ05945.1"/>
    </source>
</evidence>
<dbReference type="Gene3D" id="1.10.1410.10">
    <property type="match status" value="1"/>
</dbReference>
<evidence type="ECO:0000256" key="2">
    <source>
        <dbReference type="ARBA" id="ARBA00008593"/>
    </source>
</evidence>
<dbReference type="PANTHER" id="PTHR23092">
    <property type="entry name" value="POLY(A) RNA POLYMERASE"/>
    <property type="match status" value="1"/>
</dbReference>
<feature type="domain" description="Poly(A) RNA polymerase mitochondrial-like central palm" evidence="9">
    <location>
        <begin position="93"/>
        <end position="222"/>
    </location>
</feature>
<evidence type="ECO:0000256" key="3">
    <source>
        <dbReference type="ARBA" id="ARBA00012388"/>
    </source>
</evidence>
<dbReference type="Pfam" id="PF03828">
    <property type="entry name" value="PAP_assoc"/>
    <property type="match status" value="1"/>
</dbReference>
<dbReference type="Gene3D" id="3.30.460.10">
    <property type="entry name" value="Beta Polymerase, domain 2"/>
    <property type="match status" value="1"/>
</dbReference>
<protein>
    <recommendedName>
        <fullName evidence="3">polynucleotide adenylyltransferase</fullName>
        <ecNumber evidence="3">2.7.7.19</ecNumber>
    </recommendedName>
</protein>
<comment type="caution">
    <text evidence="10">The sequence shown here is derived from an EMBL/GenBank/DDBJ whole genome shotgun (WGS) entry which is preliminary data.</text>
</comment>
<feature type="region of interest" description="Disordered" evidence="7">
    <location>
        <begin position="387"/>
        <end position="419"/>
    </location>
</feature>
<evidence type="ECO:0000259" key="9">
    <source>
        <dbReference type="Pfam" id="PF22600"/>
    </source>
</evidence>
<feature type="domain" description="PAP-associated" evidence="8">
    <location>
        <begin position="286"/>
        <end position="349"/>
    </location>
</feature>
<keyword evidence="4" id="KW-0808">Transferase</keyword>
<keyword evidence="11" id="KW-1185">Reference proteome</keyword>
<dbReference type="SUPFAM" id="SSF81631">
    <property type="entry name" value="PAP/OAS1 substrate-binding domain"/>
    <property type="match status" value="1"/>
</dbReference>
<feature type="region of interest" description="Disordered" evidence="7">
    <location>
        <begin position="488"/>
        <end position="570"/>
    </location>
</feature>
<dbReference type="GO" id="GO:0005730">
    <property type="term" value="C:nucleolus"/>
    <property type="evidence" value="ECO:0007669"/>
    <property type="project" value="TreeGrafter"/>
</dbReference>
<evidence type="ECO:0000256" key="6">
    <source>
        <dbReference type="ARBA" id="ARBA00022842"/>
    </source>
</evidence>
<dbReference type="GO" id="GO:0046872">
    <property type="term" value="F:metal ion binding"/>
    <property type="evidence" value="ECO:0007669"/>
    <property type="project" value="UniProtKB-KW"/>
</dbReference>
<evidence type="ECO:0000256" key="1">
    <source>
        <dbReference type="ARBA" id="ARBA00001936"/>
    </source>
</evidence>
<keyword evidence="6" id="KW-0460">Magnesium</keyword>
<dbReference type="Pfam" id="PF22600">
    <property type="entry name" value="MTPAP-like_central"/>
    <property type="match status" value="1"/>
</dbReference>
<reference evidence="10 11" key="1">
    <citation type="journal article" date="2017" name="Mycologia">
        <title>Bifiguratus adelaidae, gen. et sp. nov., a new member of Mucoromycotina in endophytic and soil-dwelling habitats.</title>
        <authorList>
            <person name="Torres-Cruz T.J."/>
            <person name="Billingsley Tobias T.L."/>
            <person name="Almatruk M."/>
            <person name="Hesse C."/>
            <person name="Kuske C.R."/>
            <person name="Desiro A."/>
            <person name="Benucci G.M."/>
            <person name="Bonito G."/>
            <person name="Stajich J.E."/>
            <person name="Dunlap C."/>
            <person name="Arnold A.E."/>
            <person name="Porras-Alfaro A."/>
        </authorList>
    </citation>
    <scope>NUCLEOTIDE SEQUENCE [LARGE SCALE GENOMIC DNA]</scope>
    <source>
        <strain evidence="10 11">AZ0501</strain>
    </source>
</reference>
<dbReference type="GO" id="GO:1990817">
    <property type="term" value="F:poly(A) RNA polymerase activity"/>
    <property type="evidence" value="ECO:0007669"/>
    <property type="project" value="UniProtKB-EC"/>
</dbReference>
<dbReference type="Proteomes" id="UP000242875">
    <property type="component" value="Unassembled WGS sequence"/>
</dbReference>
<dbReference type="GO" id="GO:0043634">
    <property type="term" value="P:polyadenylation-dependent ncRNA catabolic process"/>
    <property type="evidence" value="ECO:0007669"/>
    <property type="project" value="TreeGrafter"/>
</dbReference>
<evidence type="ECO:0000259" key="8">
    <source>
        <dbReference type="Pfam" id="PF03828"/>
    </source>
</evidence>
<dbReference type="SUPFAM" id="SSF81301">
    <property type="entry name" value="Nucleotidyltransferase"/>
    <property type="match status" value="1"/>
</dbReference>
<proteinExistence type="inferred from homology"/>
<feature type="compositionally biased region" description="Polar residues" evidence="7">
    <location>
        <begin position="536"/>
        <end position="550"/>
    </location>
</feature>
<feature type="compositionally biased region" description="Basic and acidic residues" evidence="7">
    <location>
        <begin position="402"/>
        <end position="411"/>
    </location>
</feature>
<dbReference type="CDD" id="cd05402">
    <property type="entry name" value="NT_PAP_TUTase"/>
    <property type="match status" value="1"/>
</dbReference>
<dbReference type="GO" id="GO:0003729">
    <property type="term" value="F:mRNA binding"/>
    <property type="evidence" value="ECO:0007669"/>
    <property type="project" value="TreeGrafter"/>
</dbReference>
<name>A0A261Y5P6_9FUNG</name>
<gene>
    <name evidence="10" type="ORF">BZG36_01247</name>
</gene>
<evidence type="ECO:0000313" key="11">
    <source>
        <dbReference type="Proteomes" id="UP000242875"/>
    </source>
</evidence>
<dbReference type="InterPro" id="IPR043519">
    <property type="entry name" value="NT_sf"/>
</dbReference>
<evidence type="ECO:0000256" key="4">
    <source>
        <dbReference type="ARBA" id="ARBA00022679"/>
    </source>
</evidence>
<dbReference type="InterPro" id="IPR002058">
    <property type="entry name" value="PAP_assoc"/>
</dbReference>
<dbReference type="PANTHER" id="PTHR23092:SF15">
    <property type="entry name" value="INACTIVE NON-CANONICAL POLY(A) RNA POLYMERASE PROTEIN TRF4-2-RELATED"/>
    <property type="match status" value="1"/>
</dbReference>